<dbReference type="InterPro" id="IPR028994">
    <property type="entry name" value="Integrin_alpha_N"/>
</dbReference>
<dbReference type="PANTHER" id="PTHR23221">
    <property type="entry name" value="GLYCOSYLPHOSPHATIDYLINOSITOL PHOSPHOLIPASE D"/>
    <property type="match status" value="1"/>
</dbReference>
<evidence type="ECO:0000256" key="1">
    <source>
        <dbReference type="ARBA" id="ARBA00022729"/>
    </source>
</evidence>
<keyword evidence="4" id="KW-0325">Glycoprotein</keyword>
<evidence type="ECO:0000313" key="5">
    <source>
        <dbReference type="EMBL" id="MFH0246877.1"/>
    </source>
</evidence>
<gene>
    <name evidence="5" type="ORF">ACG5V6_01385</name>
</gene>
<dbReference type="SUPFAM" id="SSF69318">
    <property type="entry name" value="Integrin alpha N-terminal domain"/>
    <property type="match status" value="1"/>
</dbReference>
<name>A0ABW7HLZ4_9ACTN</name>
<evidence type="ECO:0000256" key="2">
    <source>
        <dbReference type="ARBA" id="ARBA00022737"/>
    </source>
</evidence>
<organism evidence="5 6">
    <name type="scientific">Streptomyces chitinivorans</name>
    <dbReference type="NCBI Taxonomy" id="1257027"/>
    <lineage>
        <taxon>Bacteria</taxon>
        <taxon>Bacillati</taxon>
        <taxon>Actinomycetota</taxon>
        <taxon>Actinomycetes</taxon>
        <taxon>Kitasatosporales</taxon>
        <taxon>Streptomycetaceae</taxon>
        <taxon>Streptomyces</taxon>
    </lineage>
</organism>
<dbReference type="PROSITE" id="PS51470">
    <property type="entry name" value="FG_GAP"/>
    <property type="match status" value="3"/>
</dbReference>
<protein>
    <submittedName>
        <fullName evidence="5">FG-GAP repeat protein</fullName>
    </submittedName>
</protein>
<sequence>MRGKHGRGAVRRAVALLAVGAAGLIGLPGSAAAWPLSAPGDINGDGYRDVVLPAPGATVAGERGAGAVVVLYGSSTGVSAKRRAVVTQNSTGVPGAAEADDRFGFSTALADLDRDGYTDLVVGTPGEDRGTARDAGMVSVLWGSASGLSAGVNLPTPVETGRGAGRDVAAFFGPSDVQVLIANYNEATRLTGPFTRSGGVGRSVRHDEAGWMGTVELGDLNGDDSADRVIVTGRAGGHSGGLVYVNSSLADFQRTRMAAGDGLTTAVGDVNGDGYGDLVVGDPDEPTAEGPTGHLGGAVHVWFGSARGVDHGAQPVTVHQDTAGVPGVGERHDRFGAAVAVADLDGDGVGDIVAGVPGEGLGDIGGAGSAVVVPGRRTGGLGRDAYAFHQGTAGVPGGSESGDFFGNTVGAGDVDGDGRPDLMIGAAGENDTQGAVWAIPGGTTRPLYSSGVMLTTAALGLPTQHDGTLLGGDMLW</sequence>
<dbReference type="InterPro" id="IPR013519">
    <property type="entry name" value="Int_alpha_beta-p"/>
</dbReference>
<proteinExistence type="predicted"/>
<keyword evidence="2" id="KW-0677">Repeat</keyword>
<dbReference type="Pfam" id="PF01839">
    <property type="entry name" value="FG-GAP"/>
    <property type="match status" value="5"/>
</dbReference>
<accession>A0ABW7HLZ4</accession>
<dbReference type="InterPro" id="IPR000413">
    <property type="entry name" value="Integrin_alpha"/>
</dbReference>
<evidence type="ECO:0000256" key="3">
    <source>
        <dbReference type="ARBA" id="ARBA00022801"/>
    </source>
</evidence>
<keyword evidence="6" id="KW-1185">Reference proteome</keyword>
<dbReference type="Gene3D" id="2.130.10.130">
    <property type="entry name" value="Integrin alpha, N-terminal"/>
    <property type="match status" value="4"/>
</dbReference>
<keyword evidence="3" id="KW-0378">Hydrolase</keyword>
<evidence type="ECO:0000313" key="6">
    <source>
        <dbReference type="Proteomes" id="UP001607069"/>
    </source>
</evidence>
<comment type="caution">
    <text evidence="5">The sequence shown here is derived from an EMBL/GenBank/DDBJ whole genome shotgun (WGS) entry which is preliminary data.</text>
</comment>
<dbReference type="Proteomes" id="UP001607069">
    <property type="component" value="Unassembled WGS sequence"/>
</dbReference>
<dbReference type="PANTHER" id="PTHR23221:SF7">
    <property type="entry name" value="PHOSPHATIDYLINOSITOL-GLYCAN-SPECIFIC PHOSPHOLIPASE D"/>
    <property type="match status" value="1"/>
</dbReference>
<dbReference type="SMART" id="SM00191">
    <property type="entry name" value="Int_alpha"/>
    <property type="match status" value="5"/>
</dbReference>
<dbReference type="PRINTS" id="PR01185">
    <property type="entry name" value="INTEGRINA"/>
</dbReference>
<evidence type="ECO:0000256" key="4">
    <source>
        <dbReference type="ARBA" id="ARBA00023180"/>
    </source>
</evidence>
<dbReference type="InterPro" id="IPR013517">
    <property type="entry name" value="FG-GAP"/>
</dbReference>
<dbReference type="EMBL" id="JBIHMK010000003">
    <property type="protein sequence ID" value="MFH0246877.1"/>
    <property type="molecule type" value="Genomic_DNA"/>
</dbReference>
<keyword evidence="1" id="KW-0732">Signal</keyword>
<dbReference type="RefSeq" id="WP_279950740.1">
    <property type="nucleotide sequence ID" value="NZ_BAABEN010000005.1"/>
</dbReference>
<reference evidence="5 6" key="1">
    <citation type="submission" date="2024-10" db="EMBL/GenBank/DDBJ databases">
        <authorList>
            <person name="Cho J.-C."/>
        </authorList>
    </citation>
    <scope>NUCLEOTIDE SEQUENCE [LARGE SCALE GENOMIC DNA]</scope>
    <source>
        <strain evidence="5 6">KCTC29696</strain>
    </source>
</reference>